<evidence type="ECO:0000256" key="4">
    <source>
        <dbReference type="ARBA" id="ARBA00025472"/>
    </source>
</evidence>
<dbReference type="InterPro" id="IPR050336">
    <property type="entry name" value="Chromosome_partition/occlusion"/>
</dbReference>
<dbReference type="GO" id="GO:0005694">
    <property type="term" value="C:chromosome"/>
    <property type="evidence" value="ECO:0007669"/>
    <property type="project" value="TreeGrafter"/>
</dbReference>
<dbReference type="FunFam" id="3.90.1530.30:FF:000001">
    <property type="entry name" value="Chromosome partitioning protein ParB"/>
    <property type="match status" value="1"/>
</dbReference>
<dbReference type="GO" id="GO:0007059">
    <property type="term" value="P:chromosome segregation"/>
    <property type="evidence" value="ECO:0007669"/>
    <property type="project" value="UniProtKB-KW"/>
</dbReference>
<feature type="region of interest" description="Disordered" evidence="5">
    <location>
        <begin position="231"/>
        <end position="265"/>
    </location>
</feature>
<dbReference type="OrthoDB" id="9802051at2"/>
<evidence type="ECO:0000256" key="2">
    <source>
        <dbReference type="ARBA" id="ARBA00022829"/>
    </source>
</evidence>
<dbReference type="Pfam" id="PF02195">
    <property type="entry name" value="ParB_N"/>
    <property type="match status" value="1"/>
</dbReference>
<dbReference type="NCBIfam" id="TIGR00180">
    <property type="entry name" value="parB_part"/>
    <property type="match status" value="1"/>
</dbReference>
<evidence type="ECO:0000313" key="7">
    <source>
        <dbReference type="EMBL" id="BAT27515.1"/>
    </source>
</evidence>
<dbReference type="SUPFAM" id="SSF110849">
    <property type="entry name" value="ParB/Sulfiredoxin"/>
    <property type="match status" value="1"/>
</dbReference>
<dbReference type="InterPro" id="IPR057240">
    <property type="entry name" value="ParB_dimer_C"/>
</dbReference>
<dbReference type="SMART" id="SM00470">
    <property type="entry name" value="ParB"/>
    <property type="match status" value="1"/>
</dbReference>
<feature type="domain" description="ParB-like N-terminal" evidence="6">
    <location>
        <begin position="48"/>
        <end position="139"/>
    </location>
</feature>
<dbReference type="Gene3D" id="1.10.10.2830">
    <property type="match status" value="1"/>
</dbReference>
<dbReference type="FunFam" id="1.10.10.2830:FF:000001">
    <property type="entry name" value="Chromosome partitioning protein ParB"/>
    <property type="match status" value="1"/>
</dbReference>
<evidence type="ECO:0000259" key="6">
    <source>
        <dbReference type="SMART" id="SM00470"/>
    </source>
</evidence>
<keyword evidence="3" id="KW-0238">DNA-binding</keyword>
<evidence type="ECO:0000256" key="1">
    <source>
        <dbReference type="ARBA" id="ARBA00006295"/>
    </source>
</evidence>
<dbReference type="InterPro" id="IPR036086">
    <property type="entry name" value="ParB/Sulfiredoxin_sf"/>
</dbReference>
<keyword evidence="2" id="KW-0159">Chromosome partition</keyword>
<organism evidence="7">
    <name type="scientific">Aureimonas frigidaquae</name>
    <dbReference type="NCBI Taxonomy" id="424757"/>
    <lineage>
        <taxon>Bacteria</taxon>
        <taxon>Pseudomonadati</taxon>
        <taxon>Pseudomonadota</taxon>
        <taxon>Alphaproteobacteria</taxon>
        <taxon>Hyphomicrobiales</taxon>
        <taxon>Aurantimonadaceae</taxon>
        <taxon>Aureimonas</taxon>
    </lineage>
</organism>
<comment type="similarity">
    <text evidence="1">Belongs to the ParB family.</text>
</comment>
<proteinExistence type="inferred from homology"/>
<sequence>MREDKSRARLGRGLASLIGGAPNGSAQDAASAGVNRGFVAQPPQAGERKVPVDSLVPNPKNPRRTFDDVHHGELVASVRNHGVVQPILVRKVPGQAGLEIVAGERRWRAAKAAGLTEVPVVLRDITDRESLEIALIENVQRADLNAIEEALGYEMLIDEHGYTQADLADILGKSRSHVANTLRLLKLPDSVRALVQRGDISPGAARAALGVEDPESFARTVISQGLTVRDAEQMARGEGAAPANRPRKGKADKAGTVAQPQVARQKDEDTIALERLLAEALDMVVTIDLQGEGGRITLDFQTLEQLDELCRRLQGGSATAE</sequence>
<dbReference type="GO" id="GO:0045881">
    <property type="term" value="P:positive regulation of sporulation resulting in formation of a cellular spore"/>
    <property type="evidence" value="ECO:0007669"/>
    <property type="project" value="TreeGrafter"/>
</dbReference>
<dbReference type="EMBL" id="LC066375">
    <property type="protein sequence ID" value="BAT27515.1"/>
    <property type="molecule type" value="Genomic_DNA"/>
</dbReference>
<dbReference type="Pfam" id="PF17762">
    <property type="entry name" value="HTH_ParB"/>
    <property type="match status" value="1"/>
</dbReference>
<dbReference type="PANTHER" id="PTHR33375">
    <property type="entry name" value="CHROMOSOME-PARTITIONING PROTEIN PARB-RELATED"/>
    <property type="match status" value="1"/>
</dbReference>
<dbReference type="PANTHER" id="PTHR33375:SF1">
    <property type="entry name" value="CHROMOSOME-PARTITIONING PROTEIN PARB-RELATED"/>
    <property type="match status" value="1"/>
</dbReference>
<dbReference type="InterPro" id="IPR041468">
    <property type="entry name" value="HTH_ParB/Spo0J"/>
</dbReference>
<dbReference type="GO" id="GO:0003677">
    <property type="term" value="F:DNA binding"/>
    <property type="evidence" value="ECO:0007669"/>
    <property type="project" value="UniProtKB-KW"/>
</dbReference>
<comment type="function">
    <text evidence="4">Involved in chromosome partition. Localize to both poles of the predivisional cell following completion of DNA replication. Binds to the DNA origin of replication.</text>
</comment>
<feature type="region of interest" description="Disordered" evidence="5">
    <location>
        <begin position="15"/>
        <end position="65"/>
    </location>
</feature>
<name>A0A0P0Z0L3_9HYPH</name>
<reference evidence="7" key="1">
    <citation type="journal article" date="2015" name="Proc. Natl. Acad. Sci. U.S.A.">
        <title>Bacterial clade with the ribosomal RNA operon on a small plasmid rather than the chromosome.</title>
        <authorList>
            <person name="Anda M."/>
            <person name="Ohtsubo Y."/>
            <person name="Okubo T."/>
            <person name="Sugawara M."/>
            <person name="Nagata Y."/>
            <person name="Tsuda M."/>
            <person name="Minamisawa K."/>
            <person name="Mitsui H."/>
        </authorList>
    </citation>
    <scope>NUCLEOTIDE SEQUENCE</scope>
    <source>
        <strain evidence="7">JCM 14755</strain>
    </source>
</reference>
<protein>
    <submittedName>
        <fullName evidence="7">Chromosome partitioning protein ParB</fullName>
    </submittedName>
</protein>
<dbReference type="CDD" id="cd16393">
    <property type="entry name" value="SPO0J_N"/>
    <property type="match status" value="1"/>
</dbReference>
<dbReference type="RefSeq" id="WP_062226578.1">
    <property type="nucleotide sequence ID" value="NZ_BBWR01000003.1"/>
</dbReference>
<dbReference type="Pfam" id="PF23552">
    <property type="entry name" value="ParB_C"/>
    <property type="match status" value="1"/>
</dbReference>
<dbReference type="InterPro" id="IPR003115">
    <property type="entry name" value="ParB_N"/>
</dbReference>
<accession>A0A0P0Z0L3</accession>
<evidence type="ECO:0000256" key="3">
    <source>
        <dbReference type="ARBA" id="ARBA00023125"/>
    </source>
</evidence>
<dbReference type="Gene3D" id="3.90.1530.30">
    <property type="match status" value="1"/>
</dbReference>
<dbReference type="InterPro" id="IPR004437">
    <property type="entry name" value="ParB/RepB/Spo0J"/>
</dbReference>
<evidence type="ECO:0000256" key="5">
    <source>
        <dbReference type="SAM" id="MobiDB-lite"/>
    </source>
</evidence>
<dbReference type="AlphaFoldDB" id="A0A0P0Z0L3"/>